<dbReference type="AlphaFoldDB" id="A0A5J4ZZA8"/>
<evidence type="ECO:0000313" key="1">
    <source>
        <dbReference type="EMBL" id="KAA8522437.1"/>
    </source>
</evidence>
<dbReference type="EMBL" id="CM018048">
    <property type="protein sequence ID" value="KAA8522437.1"/>
    <property type="molecule type" value="Genomic_DNA"/>
</dbReference>
<name>A0A5J4ZZA8_9ASTE</name>
<organism evidence="1 2">
    <name type="scientific">Nyssa sinensis</name>
    <dbReference type="NCBI Taxonomy" id="561372"/>
    <lineage>
        <taxon>Eukaryota</taxon>
        <taxon>Viridiplantae</taxon>
        <taxon>Streptophyta</taxon>
        <taxon>Embryophyta</taxon>
        <taxon>Tracheophyta</taxon>
        <taxon>Spermatophyta</taxon>
        <taxon>Magnoliopsida</taxon>
        <taxon>eudicotyledons</taxon>
        <taxon>Gunneridae</taxon>
        <taxon>Pentapetalae</taxon>
        <taxon>asterids</taxon>
        <taxon>Cornales</taxon>
        <taxon>Nyssaceae</taxon>
        <taxon>Nyssa</taxon>
    </lineage>
</organism>
<keyword evidence="2" id="KW-1185">Reference proteome</keyword>
<dbReference type="Proteomes" id="UP000325577">
    <property type="component" value="Linkage Group LG5"/>
</dbReference>
<gene>
    <name evidence="1" type="ORF">F0562_013202</name>
</gene>
<reference evidence="1 2" key="1">
    <citation type="submission" date="2019-09" db="EMBL/GenBank/DDBJ databases">
        <title>A chromosome-level genome assembly of the Chinese tupelo Nyssa sinensis.</title>
        <authorList>
            <person name="Yang X."/>
            <person name="Kang M."/>
            <person name="Yang Y."/>
            <person name="Xiong H."/>
            <person name="Wang M."/>
            <person name="Zhang Z."/>
            <person name="Wang Z."/>
            <person name="Wu H."/>
            <person name="Ma T."/>
            <person name="Liu J."/>
            <person name="Xi Z."/>
        </authorList>
    </citation>
    <scope>NUCLEOTIDE SEQUENCE [LARGE SCALE GENOMIC DNA]</scope>
    <source>
        <strain evidence="1">J267</strain>
        <tissue evidence="1">Leaf</tissue>
    </source>
</reference>
<protein>
    <submittedName>
        <fullName evidence="1">Uncharacterized protein</fullName>
    </submittedName>
</protein>
<proteinExistence type="predicted"/>
<accession>A0A5J4ZZA8</accession>
<evidence type="ECO:0000313" key="2">
    <source>
        <dbReference type="Proteomes" id="UP000325577"/>
    </source>
</evidence>
<sequence length="69" mass="7950">MVVLLDNRVVVGPAWLALCGQHAVKEFQHMVLERILQVEQAILWSPRSWPNLERSADLARFQNPINFVV</sequence>